<keyword evidence="3" id="KW-1185">Reference proteome</keyword>
<feature type="compositionally biased region" description="Basic and acidic residues" evidence="1">
    <location>
        <begin position="33"/>
        <end position="44"/>
    </location>
</feature>
<name>A0A9N9PBX0_9GLOM</name>
<reference evidence="2" key="1">
    <citation type="submission" date="2021-06" db="EMBL/GenBank/DDBJ databases">
        <authorList>
            <person name="Kallberg Y."/>
            <person name="Tangrot J."/>
            <person name="Rosling A."/>
        </authorList>
    </citation>
    <scope>NUCLEOTIDE SEQUENCE</scope>
    <source>
        <strain evidence="2">MA453B</strain>
    </source>
</reference>
<feature type="compositionally biased region" description="Basic and acidic residues" evidence="1">
    <location>
        <begin position="1"/>
        <end position="12"/>
    </location>
</feature>
<gene>
    <name evidence="2" type="ORF">DERYTH_LOCUS23638</name>
</gene>
<proteinExistence type="predicted"/>
<dbReference type="EMBL" id="CAJVPY010036706">
    <property type="protein sequence ID" value="CAG8802264.1"/>
    <property type="molecule type" value="Genomic_DNA"/>
</dbReference>
<organism evidence="2 3">
    <name type="scientific">Dentiscutata erythropus</name>
    <dbReference type="NCBI Taxonomy" id="1348616"/>
    <lineage>
        <taxon>Eukaryota</taxon>
        <taxon>Fungi</taxon>
        <taxon>Fungi incertae sedis</taxon>
        <taxon>Mucoromycota</taxon>
        <taxon>Glomeromycotina</taxon>
        <taxon>Glomeromycetes</taxon>
        <taxon>Diversisporales</taxon>
        <taxon>Gigasporaceae</taxon>
        <taxon>Dentiscutata</taxon>
    </lineage>
</organism>
<feature type="non-terminal residue" evidence="2">
    <location>
        <position position="1"/>
    </location>
</feature>
<accession>A0A9N9PBX0</accession>
<dbReference type="Proteomes" id="UP000789405">
    <property type="component" value="Unassembled WGS sequence"/>
</dbReference>
<dbReference type="AlphaFoldDB" id="A0A9N9PBX0"/>
<evidence type="ECO:0000256" key="1">
    <source>
        <dbReference type="SAM" id="MobiDB-lite"/>
    </source>
</evidence>
<evidence type="ECO:0000313" key="3">
    <source>
        <dbReference type="Proteomes" id="UP000789405"/>
    </source>
</evidence>
<comment type="caution">
    <text evidence="2">The sequence shown here is derived from an EMBL/GenBank/DDBJ whole genome shotgun (WGS) entry which is preliminary data.</text>
</comment>
<evidence type="ECO:0000313" key="2">
    <source>
        <dbReference type="EMBL" id="CAG8802264.1"/>
    </source>
</evidence>
<feature type="region of interest" description="Disordered" evidence="1">
    <location>
        <begin position="1"/>
        <end position="54"/>
    </location>
</feature>
<sequence>NDKEFIKEPTEKRQRKPAKNGEPTHRKMTNLPKKTDDESSEKPTKINTKKQRIY</sequence>
<protein>
    <submittedName>
        <fullName evidence="2">764_t:CDS:1</fullName>
    </submittedName>
</protein>